<dbReference type="GO" id="GO:0016853">
    <property type="term" value="F:isomerase activity"/>
    <property type="evidence" value="ECO:0007669"/>
    <property type="project" value="UniProtKB-KW"/>
</dbReference>
<dbReference type="Gene3D" id="2.70.20.10">
    <property type="entry name" value="Topoisomerase I, domain 3"/>
    <property type="match status" value="1"/>
</dbReference>
<dbReference type="EMBL" id="NJAJ01000035">
    <property type="protein sequence ID" value="PHM64169.1"/>
    <property type="molecule type" value="Genomic_DNA"/>
</dbReference>
<dbReference type="Proteomes" id="UP000222366">
    <property type="component" value="Unassembled WGS sequence"/>
</dbReference>
<dbReference type="InterPro" id="IPR023405">
    <property type="entry name" value="Topo_IA_core_domain"/>
</dbReference>
<evidence type="ECO:0000313" key="1">
    <source>
        <dbReference type="EMBL" id="PHM64169.1"/>
    </source>
</evidence>
<accession>A0A2D0KL58</accession>
<sequence length="87" mass="10049">MTTLEKDTIRFQAKWLPATEEGDDENRCTREAVAQAVQQRCQQATQATVMAVSKKREKTLPPLCFDLIWEHYSRRRPVSGGWVPVRC</sequence>
<keyword evidence="1" id="KW-0413">Isomerase</keyword>
<gene>
    <name evidence="1" type="ORF">Xsto_03278</name>
</gene>
<reference evidence="1 2" key="1">
    <citation type="journal article" date="2017" name="Nat. Microbiol.">
        <title>Natural product diversity associated with the nematode symbionts Photorhabdus and Xenorhabdus.</title>
        <authorList>
            <person name="Tobias N.J."/>
            <person name="Wolff H."/>
            <person name="Djahanschiri B."/>
            <person name="Grundmann F."/>
            <person name="Kronenwerth M."/>
            <person name="Shi Y.M."/>
            <person name="Simonyi S."/>
            <person name="Grun P."/>
            <person name="Shapiro-Ilan D."/>
            <person name="Pidot S.J."/>
            <person name="Stinear T.P."/>
            <person name="Ebersberger I."/>
            <person name="Bode H.B."/>
        </authorList>
    </citation>
    <scope>NUCLEOTIDE SEQUENCE [LARGE SCALE GENOMIC DNA]</scope>
    <source>
        <strain evidence="1 2">DSM 17904</strain>
    </source>
</reference>
<proteinExistence type="predicted"/>
<dbReference type="SUPFAM" id="SSF56712">
    <property type="entry name" value="Prokaryotic type I DNA topoisomerase"/>
    <property type="match status" value="1"/>
</dbReference>
<dbReference type="AlphaFoldDB" id="A0A2D0KL58"/>
<comment type="caution">
    <text evidence="1">The sequence shown here is derived from an EMBL/GenBank/DDBJ whole genome shotgun (WGS) entry which is preliminary data.</text>
</comment>
<organism evidence="1 2">
    <name type="scientific">Xenorhabdus stockiae</name>
    <dbReference type="NCBI Taxonomy" id="351614"/>
    <lineage>
        <taxon>Bacteria</taxon>
        <taxon>Pseudomonadati</taxon>
        <taxon>Pseudomonadota</taxon>
        <taxon>Gammaproteobacteria</taxon>
        <taxon>Enterobacterales</taxon>
        <taxon>Morganellaceae</taxon>
        <taxon>Xenorhabdus</taxon>
    </lineage>
</organism>
<name>A0A2D0KL58_9GAMM</name>
<evidence type="ECO:0000313" key="2">
    <source>
        <dbReference type="Proteomes" id="UP000222366"/>
    </source>
</evidence>
<protein>
    <submittedName>
        <fullName evidence="1">DNA topoisomerase III</fullName>
    </submittedName>
</protein>
<keyword evidence="2" id="KW-1185">Reference proteome</keyword>
<dbReference type="InterPro" id="IPR013825">
    <property type="entry name" value="Topo_IA_cen_sub2"/>
</dbReference>